<keyword evidence="3" id="KW-0786">Thiamine pyrophosphate</keyword>
<evidence type="ECO:0000256" key="2">
    <source>
        <dbReference type="ARBA" id="ARBA00023002"/>
    </source>
</evidence>
<dbReference type="PANTHER" id="PTHR43257">
    <property type="entry name" value="PYRUVATE DEHYDROGENASE E1 COMPONENT BETA SUBUNIT"/>
    <property type="match status" value="1"/>
</dbReference>
<dbReference type="EMBL" id="VBAK01000007">
    <property type="protein sequence ID" value="TMI94162.1"/>
    <property type="molecule type" value="Genomic_DNA"/>
</dbReference>
<reference evidence="5 6" key="1">
    <citation type="journal article" date="2019" name="Nat. Microbiol.">
        <title>Mediterranean grassland soil C-N compound turnover is dependent on rainfall and depth, and is mediated by genomically divergent microorganisms.</title>
        <authorList>
            <person name="Diamond S."/>
            <person name="Andeer P.F."/>
            <person name="Li Z."/>
            <person name="Crits-Christoph A."/>
            <person name="Burstein D."/>
            <person name="Anantharaman K."/>
            <person name="Lane K.R."/>
            <person name="Thomas B.C."/>
            <person name="Pan C."/>
            <person name="Northen T.R."/>
            <person name="Banfield J.F."/>
        </authorList>
    </citation>
    <scope>NUCLEOTIDE SEQUENCE [LARGE SCALE GENOMIC DNA]</scope>
    <source>
        <strain evidence="5">NP_3</strain>
    </source>
</reference>
<dbReference type="Gene3D" id="3.40.50.970">
    <property type="match status" value="1"/>
</dbReference>
<evidence type="ECO:0000256" key="1">
    <source>
        <dbReference type="ARBA" id="ARBA00001964"/>
    </source>
</evidence>
<dbReference type="Proteomes" id="UP000318509">
    <property type="component" value="Unassembled WGS sequence"/>
</dbReference>
<accession>A0A537KF18</accession>
<dbReference type="GO" id="GO:0016491">
    <property type="term" value="F:oxidoreductase activity"/>
    <property type="evidence" value="ECO:0007669"/>
    <property type="project" value="UniProtKB-KW"/>
</dbReference>
<comment type="caution">
    <text evidence="5">The sequence shown here is derived from an EMBL/GenBank/DDBJ whole genome shotgun (WGS) entry which is preliminary data.</text>
</comment>
<dbReference type="FunFam" id="3.40.50.970:FF:000001">
    <property type="entry name" value="Pyruvate dehydrogenase E1 beta subunit"/>
    <property type="match status" value="1"/>
</dbReference>
<dbReference type="NCBIfam" id="NF006667">
    <property type="entry name" value="PRK09212.1"/>
    <property type="match status" value="1"/>
</dbReference>
<proteinExistence type="predicted"/>
<dbReference type="FunFam" id="3.40.50.920:FF:000001">
    <property type="entry name" value="Pyruvate dehydrogenase E1 beta subunit"/>
    <property type="match status" value="1"/>
</dbReference>
<feature type="domain" description="Transketolase-like pyrimidine-binding" evidence="4">
    <location>
        <begin position="1"/>
        <end position="174"/>
    </location>
</feature>
<dbReference type="Pfam" id="PF02779">
    <property type="entry name" value="Transket_pyr"/>
    <property type="match status" value="1"/>
</dbReference>
<gene>
    <name evidence="5" type="ORF">E6H00_00180</name>
</gene>
<keyword evidence="2" id="KW-0560">Oxidoreductase</keyword>
<evidence type="ECO:0000259" key="4">
    <source>
        <dbReference type="SMART" id="SM00861"/>
    </source>
</evidence>
<sequence>MTYLEAIADGLRQALRADPSVILLGEDVAAYGGAFKLTKGFLEEFGPRRVIDTPISEAGAVGAAVGAALLGLRPVVEMQFADFISNAFNQIVNVAATSAYRAGGCVPLVIRAPCGAGTHGGPFHSQSVEAYFFHTPGVKIVFPATPADAKGLVLSAIADPNPVLYLEHKALYRSQRGPVDEGLAFVPLGKADVRRRGRDLSVITYGMMVHRCLEAAEAAAADGVDAEVIDLRTLLPLDLETLTDSVTRTSRVLIVHEDRLRGGIGAEISAHVAEHLFSLLDAPISRIGAFDTPVPYAPPLESAYLPSVERIHGAIVRLARW</sequence>
<evidence type="ECO:0000256" key="3">
    <source>
        <dbReference type="ARBA" id="ARBA00023052"/>
    </source>
</evidence>
<dbReference type="InterPro" id="IPR033248">
    <property type="entry name" value="Transketolase_C"/>
</dbReference>
<dbReference type="SUPFAM" id="SSF52518">
    <property type="entry name" value="Thiamin diphosphate-binding fold (THDP-binding)"/>
    <property type="match status" value="1"/>
</dbReference>
<name>A0A537KF18_9BACT</name>
<comment type="cofactor">
    <cofactor evidence="1">
        <name>thiamine diphosphate</name>
        <dbReference type="ChEBI" id="CHEBI:58937"/>
    </cofactor>
</comment>
<dbReference type="Gene3D" id="3.40.50.920">
    <property type="match status" value="1"/>
</dbReference>
<dbReference type="SMART" id="SM00861">
    <property type="entry name" value="Transket_pyr"/>
    <property type="match status" value="1"/>
</dbReference>
<protein>
    <submittedName>
        <fullName evidence="5">Alpha-ketoacid dehydrogenase subunit beta</fullName>
    </submittedName>
</protein>
<dbReference type="CDD" id="cd07036">
    <property type="entry name" value="TPP_PYR_E1-PDHc-beta_like"/>
    <property type="match status" value="1"/>
</dbReference>
<dbReference type="InterPro" id="IPR005475">
    <property type="entry name" value="Transketolase-like_Pyr-bd"/>
</dbReference>
<dbReference type="AlphaFoldDB" id="A0A537KF18"/>
<evidence type="ECO:0000313" key="6">
    <source>
        <dbReference type="Proteomes" id="UP000318509"/>
    </source>
</evidence>
<organism evidence="5 6">
    <name type="scientific">Candidatus Segetimicrobium genomatis</name>
    <dbReference type="NCBI Taxonomy" id="2569760"/>
    <lineage>
        <taxon>Bacteria</taxon>
        <taxon>Bacillati</taxon>
        <taxon>Candidatus Sysuimicrobiota</taxon>
        <taxon>Candidatus Sysuimicrobiia</taxon>
        <taxon>Candidatus Sysuimicrobiales</taxon>
        <taxon>Candidatus Segetimicrobiaceae</taxon>
        <taxon>Candidatus Segetimicrobium</taxon>
    </lineage>
</organism>
<dbReference type="Pfam" id="PF02780">
    <property type="entry name" value="Transketolase_C"/>
    <property type="match status" value="1"/>
</dbReference>
<evidence type="ECO:0000313" key="5">
    <source>
        <dbReference type="EMBL" id="TMI94162.1"/>
    </source>
</evidence>
<dbReference type="InterPro" id="IPR029061">
    <property type="entry name" value="THDP-binding"/>
</dbReference>
<dbReference type="InterPro" id="IPR009014">
    <property type="entry name" value="Transketo_C/PFOR_II"/>
</dbReference>
<dbReference type="SUPFAM" id="SSF52922">
    <property type="entry name" value="TK C-terminal domain-like"/>
    <property type="match status" value="1"/>
</dbReference>
<dbReference type="PANTHER" id="PTHR43257:SF2">
    <property type="entry name" value="PYRUVATE DEHYDROGENASE E1 COMPONENT SUBUNIT BETA"/>
    <property type="match status" value="1"/>
</dbReference>